<dbReference type="GO" id="GO:0071555">
    <property type="term" value="P:cell wall organization"/>
    <property type="evidence" value="ECO:0007669"/>
    <property type="project" value="UniProtKB-KW"/>
</dbReference>
<evidence type="ECO:0000256" key="2">
    <source>
        <dbReference type="ARBA" id="ARBA00022618"/>
    </source>
</evidence>
<comment type="pathway">
    <text evidence="10">Cell wall biogenesis; peptidoglycan biosynthesis.</text>
</comment>
<gene>
    <name evidence="10" type="primary">murG</name>
    <name evidence="13" type="ORF">UT16_C0001G0025</name>
</gene>
<name>A0A0G0P493_9BACT</name>
<dbReference type="AlphaFoldDB" id="A0A0G0P493"/>
<comment type="function">
    <text evidence="10">Cell wall formation. Catalyzes the transfer of a GlcNAc subunit on undecaprenyl-pyrophosphoryl-MurNAc-pentapeptide (lipid intermediate I) to form undecaprenyl-pyrophosphoryl-MurNAc-(pentapeptide)GlcNAc (lipid intermediate II).</text>
</comment>
<dbReference type="Proteomes" id="UP000034706">
    <property type="component" value="Unassembled WGS sequence"/>
</dbReference>
<dbReference type="Gene3D" id="3.40.50.2000">
    <property type="entry name" value="Glycogen Phosphorylase B"/>
    <property type="match status" value="2"/>
</dbReference>
<evidence type="ECO:0000259" key="11">
    <source>
        <dbReference type="Pfam" id="PF03033"/>
    </source>
</evidence>
<evidence type="ECO:0000256" key="1">
    <source>
        <dbReference type="ARBA" id="ARBA00022475"/>
    </source>
</evidence>
<reference evidence="13" key="1">
    <citation type="journal article" date="2015" name="Nature">
        <title>rRNA introns, odd ribosomes, and small enigmatic genomes across a large radiation of phyla.</title>
        <authorList>
            <person name="Brown C.T."/>
            <person name="Hug L.A."/>
            <person name="Thomas B.C."/>
            <person name="Sharon I."/>
            <person name="Castelle C.J."/>
            <person name="Singh A."/>
            <person name="Wilkins M.J."/>
            <person name="Williams K.H."/>
            <person name="Banfield J.F."/>
        </authorList>
    </citation>
    <scope>NUCLEOTIDE SEQUENCE [LARGE SCALE GENOMIC DNA]</scope>
</reference>
<keyword evidence="4 10" id="KW-0808">Transferase</keyword>
<dbReference type="InterPro" id="IPR006009">
    <property type="entry name" value="GlcNAc_MurG"/>
</dbReference>
<evidence type="ECO:0000256" key="6">
    <source>
        <dbReference type="ARBA" id="ARBA00022984"/>
    </source>
</evidence>
<keyword evidence="6 10" id="KW-0573">Peptidoglycan synthesis</keyword>
<evidence type="ECO:0000313" key="14">
    <source>
        <dbReference type="Proteomes" id="UP000034706"/>
    </source>
</evidence>
<comment type="caution">
    <text evidence="13">The sequence shown here is derived from an EMBL/GenBank/DDBJ whole genome shotgun (WGS) entry which is preliminary data.</text>
</comment>
<comment type="catalytic activity">
    <reaction evidence="10">
        <text>di-trans,octa-cis-undecaprenyl diphospho-N-acetyl-alpha-D-muramoyl-L-alanyl-D-glutamyl-meso-2,6-diaminopimeloyl-D-alanyl-D-alanine + UDP-N-acetyl-alpha-D-glucosamine = di-trans,octa-cis-undecaprenyl diphospho-[N-acetyl-alpha-D-glucosaminyl-(1-&gt;4)]-N-acetyl-alpha-D-muramoyl-L-alanyl-D-glutamyl-meso-2,6-diaminopimeloyl-D-alanyl-D-alanine + UDP + H(+)</text>
        <dbReference type="Rhea" id="RHEA:31227"/>
        <dbReference type="ChEBI" id="CHEBI:15378"/>
        <dbReference type="ChEBI" id="CHEBI:57705"/>
        <dbReference type="ChEBI" id="CHEBI:58223"/>
        <dbReference type="ChEBI" id="CHEBI:61387"/>
        <dbReference type="ChEBI" id="CHEBI:61388"/>
        <dbReference type="EC" id="2.4.1.227"/>
    </reaction>
</comment>
<comment type="caution">
    <text evidence="10">Lacks conserved residue(s) required for the propagation of feature annotation.</text>
</comment>
<dbReference type="PATRIC" id="fig|1618611.3.peg.27"/>
<protein>
    <recommendedName>
        <fullName evidence="10">UDP-N-acetylglucosamine--N-acetylmuramyl-(pentapeptide) pyrophosphoryl-undecaprenol N-acetylglucosamine transferase</fullName>
        <ecNumber evidence="10">2.4.1.227</ecNumber>
    </recommendedName>
    <alternativeName>
        <fullName evidence="10">Undecaprenyl-PP-MurNAc-pentapeptide-UDPGlcNAc GlcNAc transferase</fullName>
    </alternativeName>
</protein>
<dbReference type="GO" id="GO:0008360">
    <property type="term" value="P:regulation of cell shape"/>
    <property type="evidence" value="ECO:0007669"/>
    <property type="project" value="UniProtKB-KW"/>
</dbReference>
<comment type="subcellular location">
    <subcellularLocation>
        <location evidence="10">Cell membrane</location>
        <topology evidence="10">Peripheral membrane protein</topology>
        <orientation evidence="10">Cytoplasmic side</orientation>
    </subcellularLocation>
</comment>
<keyword evidence="1 10" id="KW-1003">Cell membrane</keyword>
<evidence type="ECO:0000256" key="8">
    <source>
        <dbReference type="ARBA" id="ARBA00023306"/>
    </source>
</evidence>
<evidence type="ECO:0000256" key="9">
    <source>
        <dbReference type="ARBA" id="ARBA00023316"/>
    </source>
</evidence>
<dbReference type="HAMAP" id="MF_00033">
    <property type="entry name" value="MurG"/>
    <property type="match status" value="1"/>
</dbReference>
<dbReference type="SUPFAM" id="SSF53756">
    <property type="entry name" value="UDP-Glycosyltransferase/glycogen phosphorylase"/>
    <property type="match status" value="1"/>
</dbReference>
<organism evidence="13 14">
    <name type="scientific">Candidatus Azambacteria bacterium GW2011_GWA2_39_10</name>
    <dbReference type="NCBI Taxonomy" id="1618611"/>
    <lineage>
        <taxon>Bacteria</taxon>
        <taxon>Candidatus Azamiibacteriota</taxon>
    </lineage>
</organism>
<dbReference type="PANTHER" id="PTHR21015">
    <property type="entry name" value="UDP-N-ACETYLGLUCOSAMINE--N-ACETYLMURAMYL-(PENTAPEPTIDE) PYROPHOSPHORYL-UNDECAPRENOL N-ACETYLGLUCOSAMINE TRANSFERASE 1"/>
    <property type="match status" value="1"/>
</dbReference>
<evidence type="ECO:0000256" key="7">
    <source>
        <dbReference type="ARBA" id="ARBA00023136"/>
    </source>
</evidence>
<dbReference type="PANTHER" id="PTHR21015:SF27">
    <property type="entry name" value="UDP-N-ACETYLGLUCOSAMINE--N-ACETYLMURAMYL-(PENTAPEPTIDE) PYROPHOSPHORYL-UNDECAPRENOL N-ACETYLGLUCOSAMINE TRANSFERASE"/>
    <property type="match status" value="1"/>
</dbReference>
<dbReference type="InterPro" id="IPR007235">
    <property type="entry name" value="Glyco_trans_28_C"/>
</dbReference>
<dbReference type="Pfam" id="PF03033">
    <property type="entry name" value="Glyco_transf_28"/>
    <property type="match status" value="1"/>
</dbReference>
<dbReference type="GO" id="GO:0005886">
    <property type="term" value="C:plasma membrane"/>
    <property type="evidence" value="ECO:0007669"/>
    <property type="project" value="UniProtKB-SubCell"/>
</dbReference>
<keyword evidence="7 10" id="KW-0472">Membrane</keyword>
<dbReference type="GO" id="GO:0051991">
    <property type="term" value="F:UDP-N-acetyl-D-glucosamine:N-acetylmuramoyl-L-alanyl-D-glutamyl-meso-2,6-diaminopimelyl-D-alanyl-D-alanine-diphosphoundecaprenol 4-beta-N-acetylglucosaminlytransferase activity"/>
    <property type="evidence" value="ECO:0007669"/>
    <property type="project" value="RHEA"/>
</dbReference>
<dbReference type="GO" id="GO:0009252">
    <property type="term" value="P:peptidoglycan biosynthetic process"/>
    <property type="evidence" value="ECO:0007669"/>
    <property type="project" value="UniProtKB-UniRule"/>
</dbReference>
<evidence type="ECO:0000256" key="4">
    <source>
        <dbReference type="ARBA" id="ARBA00022679"/>
    </source>
</evidence>
<dbReference type="InterPro" id="IPR004276">
    <property type="entry name" value="GlycoTrans_28_N"/>
</dbReference>
<keyword evidence="9 10" id="KW-0961">Cell wall biogenesis/degradation</keyword>
<feature type="binding site" evidence="10">
    <location>
        <position position="203"/>
    </location>
    <ligand>
        <name>UDP-N-acetyl-alpha-D-glucosamine</name>
        <dbReference type="ChEBI" id="CHEBI:57705"/>
    </ligand>
</feature>
<keyword evidence="8 10" id="KW-0131">Cell cycle</keyword>
<feature type="domain" description="Glycosyltransferase family 28 N-terminal" evidence="11">
    <location>
        <begin position="4"/>
        <end position="149"/>
    </location>
</feature>
<dbReference type="GO" id="GO:0051301">
    <property type="term" value="P:cell division"/>
    <property type="evidence" value="ECO:0007669"/>
    <property type="project" value="UniProtKB-KW"/>
</dbReference>
<evidence type="ECO:0000256" key="3">
    <source>
        <dbReference type="ARBA" id="ARBA00022676"/>
    </source>
</evidence>
<keyword evidence="5 10" id="KW-0133">Cell shape</keyword>
<dbReference type="GO" id="GO:0005975">
    <property type="term" value="P:carbohydrate metabolic process"/>
    <property type="evidence" value="ECO:0007669"/>
    <property type="project" value="InterPro"/>
</dbReference>
<accession>A0A0G0P493</accession>
<keyword evidence="2 10" id="KW-0132">Cell division</keyword>
<dbReference type="EMBL" id="LBVT01000001">
    <property type="protein sequence ID" value="KKQ92959.1"/>
    <property type="molecule type" value="Genomic_DNA"/>
</dbReference>
<evidence type="ECO:0000259" key="12">
    <source>
        <dbReference type="Pfam" id="PF04101"/>
    </source>
</evidence>
<dbReference type="UniPathway" id="UPA00219"/>
<feature type="binding site" evidence="10">
    <location>
        <position position="172"/>
    </location>
    <ligand>
        <name>UDP-N-acetyl-alpha-D-glucosamine</name>
        <dbReference type="ChEBI" id="CHEBI:57705"/>
    </ligand>
</feature>
<proteinExistence type="inferred from homology"/>
<feature type="binding site" evidence="10">
    <location>
        <begin position="11"/>
        <end position="13"/>
    </location>
    <ligand>
        <name>UDP-N-acetyl-alpha-D-glucosamine</name>
        <dbReference type="ChEBI" id="CHEBI:57705"/>
    </ligand>
</feature>
<comment type="similarity">
    <text evidence="10">Belongs to the glycosyltransferase 28 family. MurG subfamily.</text>
</comment>
<feature type="domain" description="Glycosyl transferase family 28 C-terminal" evidence="12">
    <location>
        <begin position="196"/>
        <end position="368"/>
    </location>
</feature>
<dbReference type="Pfam" id="PF04101">
    <property type="entry name" value="Glyco_tran_28_C"/>
    <property type="match status" value="1"/>
</dbReference>
<sequence>MIRILLTGGGTGGHLFPLVAVARKIVELVKTGDYEEPEIYYLGPGLFLESSLEREEMNFHYAILAAGKWRRYMSFKNFIDLFKVFVGFMQALWKVWLIMPDVIFSKGGYGSVATVLAGWLYRIPIILHESDSAPGLANRLLSPFATFIAVSFNEAAQYFPEHKTYFTGEAVRDAFFTPPQSEKERALLHLTTKKPMILVLGGSQGAQKINNIILDILPQLLETAEVIHQTGDENYNSVFNESRVVLESVNGTEFISYHPVNFLVEPEYMAAMHSADIVISRSGAGSIFEIAASGRASILIPITDSANDHARRNAYIYKNEGRSEVIEEANLTPNLMLSVIASIINDPEKKKKMEQLAKAFSTPEAAKLIAQALLNLIPR</sequence>
<dbReference type="GO" id="GO:0050511">
    <property type="term" value="F:undecaprenyldiphospho-muramoylpentapeptide beta-N-acetylglucosaminyltransferase activity"/>
    <property type="evidence" value="ECO:0007669"/>
    <property type="project" value="UniProtKB-UniRule"/>
</dbReference>
<evidence type="ECO:0000313" key="13">
    <source>
        <dbReference type="EMBL" id="KKQ92959.1"/>
    </source>
</evidence>
<dbReference type="CDD" id="cd03785">
    <property type="entry name" value="GT28_MurG"/>
    <property type="match status" value="1"/>
</dbReference>
<keyword evidence="3 10" id="KW-0328">Glycosyltransferase</keyword>
<evidence type="ECO:0000256" key="5">
    <source>
        <dbReference type="ARBA" id="ARBA00022960"/>
    </source>
</evidence>
<dbReference type="EC" id="2.4.1.227" evidence="10"/>
<evidence type="ECO:0000256" key="10">
    <source>
        <dbReference type="HAMAP-Rule" id="MF_00033"/>
    </source>
</evidence>